<evidence type="ECO:0000256" key="2">
    <source>
        <dbReference type="ARBA" id="ARBA00004556"/>
    </source>
</evidence>
<dbReference type="InterPro" id="IPR008030">
    <property type="entry name" value="NmrA-like"/>
</dbReference>
<evidence type="ECO:0000313" key="10">
    <source>
        <dbReference type="Proteomes" id="UP000258309"/>
    </source>
</evidence>
<dbReference type="PANTHER" id="PTHR42748:SF31">
    <property type="entry name" value="NMRA-LIKE DOMAIN-CONTAINING PROTEIN-RELATED"/>
    <property type="match status" value="1"/>
</dbReference>
<keyword evidence="6" id="KW-0539">Nucleus</keyword>
<protein>
    <recommendedName>
        <fullName evidence="7">NmrA-like family domain-containing protein 1</fullName>
    </recommendedName>
</protein>
<dbReference type="CDD" id="cd05251">
    <property type="entry name" value="NmrA_like_SDR_a"/>
    <property type="match status" value="1"/>
</dbReference>
<evidence type="ECO:0000256" key="4">
    <source>
        <dbReference type="ARBA" id="ARBA00022490"/>
    </source>
</evidence>
<keyword evidence="5" id="KW-0521">NADP</keyword>
<dbReference type="SUPFAM" id="SSF51735">
    <property type="entry name" value="NAD(P)-binding Rossmann-fold domains"/>
    <property type="match status" value="1"/>
</dbReference>
<dbReference type="OMA" id="GPTYFYD"/>
<dbReference type="AlphaFoldDB" id="A0A3E2GWC1"/>
<feature type="non-terminal residue" evidence="9">
    <location>
        <position position="1"/>
    </location>
</feature>
<dbReference type="FunFam" id="3.40.50.720:FF:000181">
    <property type="entry name" value="NmrA-like family domain-containing protein 1"/>
    <property type="match status" value="1"/>
</dbReference>
<keyword evidence="4" id="KW-0963">Cytoplasm</keyword>
<name>A0A3E2GWC1_SCYLI</name>
<evidence type="ECO:0000256" key="6">
    <source>
        <dbReference type="ARBA" id="ARBA00023242"/>
    </source>
</evidence>
<feature type="non-terminal residue" evidence="9">
    <location>
        <position position="317"/>
    </location>
</feature>
<dbReference type="Proteomes" id="UP000258309">
    <property type="component" value="Unassembled WGS sequence"/>
</dbReference>
<comment type="similarity">
    <text evidence="3">Belongs to the NmrA-type oxidoreductase family.</text>
</comment>
<dbReference type="Gene3D" id="3.90.25.10">
    <property type="entry name" value="UDP-galactose 4-epimerase, domain 1"/>
    <property type="match status" value="1"/>
</dbReference>
<evidence type="ECO:0000259" key="8">
    <source>
        <dbReference type="Pfam" id="PF05368"/>
    </source>
</evidence>
<feature type="domain" description="NmrA-like" evidence="8">
    <location>
        <begin position="4"/>
        <end position="307"/>
    </location>
</feature>
<dbReference type="PANTHER" id="PTHR42748">
    <property type="entry name" value="NITROGEN METABOLITE REPRESSION PROTEIN NMRA FAMILY MEMBER"/>
    <property type="match status" value="1"/>
</dbReference>
<evidence type="ECO:0000256" key="5">
    <source>
        <dbReference type="ARBA" id="ARBA00022857"/>
    </source>
</evidence>
<dbReference type="STRING" id="5539.A0A3E2GWC1"/>
<dbReference type="Pfam" id="PF05368">
    <property type="entry name" value="NmrA"/>
    <property type="match status" value="1"/>
</dbReference>
<accession>A0A3E2GWC1</accession>
<dbReference type="GO" id="GO:0005634">
    <property type="term" value="C:nucleus"/>
    <property type="evidence" value="ECO:0007669"/>
    <property type="project" value="UniProtKB-SubCell"/>
</dbReference>
<comment type="caution">
    <text evidence="9">The sequence shown here is derived from an EMBL/GenBank/DDBJ whole genome shotgun (WGS) entry which is preliminary data.</text>
</comment>
<dbReference type="InterPro" id="IPR036291">
    <property type="entry name" value="NAD(P)-bd_dom_sf"/>
</dbReference>
<keyword evidence="10" id="KW-1185">Reference proteome</keyword>
<proteinExistence type="inferred from homology"/>
<sequence length="317" mass="34588">MASKKLLVVFGATGAQGGSVARAVLSDSKMKSDWAVRGITRDVNKPSAEELKDLGAEVVSADLNDPSTLKPALKGAYAVYAVTNYWEKADANVEMAQGKAIADEAKAQGVQHFIWSSLLNVTELSKGVLSKVHHFDSKAHVEEYIRSIGIPATFFLPGFYMSNLPGGMFRPDGSKKWTLLLPIPTTSPIPLLDTASDTGKFIKGILLNRDRVLGKRIPGATAYYTVEQIVSEFRELFPEAGKGAMAMQIPESVYIGNMVKAGRSPESAEEMSQNMRLVGEFGYFGGMDLKESHSLVDEKLTTWKEFMGESKALKDLR</sequence>
<dbReference type="GO" id="GO:0048471">
    <property type="term" value="C:perinuclear region of cytoplasm"/>
    <property type="evidence" value="ECO:0007669"/>
    <property type="project" value="UniProtKB-SubCell"/>
</dbReference>
<dbReference type="EMBL" id="NCSJ02000337">
    <property type="protein sequence ID" value="RFU25388.1"/>
    <property type="molecule type" value="Genomic_DNA"/>
</dbReference>
<evidence type="ECO:0000256" key="1">
    <source>
        <dbReference type="ARBA" id="ARBA00004123"/>
    </source>
</evidence>
<dbReference type="OrthoDB" id="3358371at2759"/>
<reference evidence="9 10" key="1">
    <citation type="submission" date="2018-05" db="EMBL/GenBank/DDBJ databases">
        <title>Draft genome sequence of Scytalidium lignicola DSM 105466, a ubiquitous saprotrophic fungus.</title>
        <authorList>
            <person name="Buettner E."/>
            <person name="Gebauer A.M."/>
            <person name="Hofrichter M."/>
            <person name="Liers C."/>
            <person name="Kellner H."/>
        </authorList>
    </citation>
    <scope>NUCLEOTIDE SEQUENCE [LARGE SCALE GENOMIC DNA]</scope>
    <source>
        <strain evidence="9 10">DSM 105466</strain>
    </source>
</reference>
<organism evidence="9 10">
    <name type="scientific">Scytalidium lignicola</name>
    <name type="common">Hyphomycete</name>
    <dbReference type="NCBI Taxonomy" id="5539"/>
    <lineage>
        <taxon>Eukaryota</taxon>
        <taxon>Fungi</taxon>
        <taxon>Dikarya</taxon>
        <taxon>Ascomycota</taxon>
        <taxon>Pezizomycotina</taxon>
        <taxon>Leotiomycetes</taxon>
        <taxon>Leotiomycetes incertae sedis</taxon>
        <taxon>Scytalidium</taxon>
    </lineage>
</organism>
<comment type="subcellular location">
    <subcellularLocation>
        <location evidence="2">Cytoplasm</location>
        <location evidence="2">Perinuclear region</location>
    </subcellularLocation>
    <subcellularLocation>
        <location evidence="1">Nucleus</location>
    </subcellularLocation>
</comment>
<dbReference type="Gene3D" id="3.40.50.720">
    <property type="entry name" value="NAD(P)-binding Rossmann-like Domain"/>
    <property type="match status" value="1"/>
</dbReference>
<dbReference type="InterPro" id="IPR051164">
    <property type="entry name" value="NmrA-like_oxidored"/>
</dbReference>
<evidence type="ECO:0000313" key="9">
    <source>
        <dbReference type="EMBL" id="RFU25388.1"/>
    </source>
</evidence>
<gene>
    <name evidence="9" type="ORF">B7463_g10956</name>
</gene>
<evidence type="ECO:0000256" key="3">
    <source>
        <dbReference type="ARBA" id="ARBA00006328"/>
    </source>
</evidence>
<evidence type="ECO:0000256" key="7">
    <source>
        <dbReference type="ARBA" id="ARBA00040296"/>
    </source>
</evidence>